<evidence type="ECO:0000313" key="3">
    <source>
        <dbReference type="Proteomes" id="UP001144323"/>
    </source>
</evidence>
<proteinExistence type="predicted"/>
<dbReference type="InterPro" id="IPR047675">
    <property type="entry name" value="Putative_zinc-bd"/>
</dbReference>
<name>A0A9W6GQF7_9HYPH</name>
<dbReference type="RefSeq" id="WP_281799654.1">
    <property type="nucleotide sequence ID" value="NZ_BSEC01000001.1"/>
</dbReference>
<dbReference type="EMBL" id="BSEC01000001">
    <property type="protein sequence ID" value="GLI91094.1"/>
    <property type="molecule type" value="Genomic_DNA"/>
</dbReference>
<organism evidence="2 3">
    <name type="scientific">Methylocystis echinoides</name>
    <dbReference type="NCBI Taxonomy" id="29468"/>
    <lineage>
        <taxon>Bacteria</taxon>
        <taxon>Pseudomonadati</taxon>
        <taxon>Pseudomonadota</taxon>
        <taxon>Alphaproteobacteria</taxon>
        <taxon>Hyphomicrobiales</taxon>
        <taxon>Methylocystaceae</taxon>
        <taxon>Methylocystis</taxon>
    </lineage>
</organism>
<gene>
    <name evidence="2" type="ORF">LMG27198_00860</name>
</gene>
<evidence type="ECO:0000256" key="1">
    <source>
        <dbReference type="SAM" id="MobiDB-lite"/>
    </source>
</evidence>
<reference evidence="2" key="1">
    <citation type="journal article" date="2023" name="Int. J. Syst. Evol. Microbiol.">
        <title>Methylocystis iwaonis sp. nov., a type II methane-oxidizing bacterium from surface soil of a rice paddy field in Japan, and emended description of the genus Methylocystis (ex Whittenbury et al. 1970) Bowman et al. 1993.</title>
        <authorList>
            <person name="Kaise H."/>
            <person name="Sawadogo J.B."/>
            <person name="Alam M.S."/>
            <person name="Ueno C."/>
            <person name="Dianou D."/>
            <person name="Shinjo R."/>
            <person name="Asakawa S."/>
        </authorList>
    </citation>
    <scope>NUCLEOTIDE SEQUENCE</scope>
    <source>
        <strain evidence="2">LMG27198</strain>
    </source>
</reference>
<evidence type="ECO:0000313" key="2">
    <source>
        <dbReference type="EMBL" id="GLI91094.1"/>
    </source>
</evidence>
<dbReference type="AlphaFoldDB" id="A0A9W6GQF7"/>
<feature type="region of interest" description="Disordered" evidence="1">
    <location>
        <begin position="1"/>
        <end position="25"/>
    </location>
</feature>
<sequence>MGEDHPRNTKPMLTSRRCGAKTRSGLPCQAPAVTGKTRCRMHGGAAGSGAPKGNRNALKNGRFTREAIARRKALRSLIRQARKLVEQIE</sequence>
<dbReference type="Proteomes" id="UP001144323">
    <property type="component" value="Unassembled WGS sequence"/>
</dbReference>
<evidence type="ECO:0008006" key="4">
    <source>
        <dbReference type="Google" id="ProtNLM"/>
    </source>
</evidence>
<comment type="caution">
    <text evidence="2">The sequence shown here is derived from an EMBL/GenBank/DDBJ whole genome shotgun (WGS) entry which is preliminary data.</text>
</comment>
<protein>
    <recommendedName>
        <fullName evidence="4">Glucans biosynthesis protein</fullName>
    </recommendedName>
</protein>
<keyword evidence="3" id="KW-1185">Reference proteome</keyword>
<feature type="region of interest" description="Disordered" evidence="1">
    <location>
        <begin position="39"/>
        <end position="58"/>
    </location>
</feature>
<dbReference type="NCBIfam" id="NF041373">
    <property type="entry name" value="HGG_STG"/>
    <property type="match status" value="1"/>
</dbReference>
<accession>A0A9W6GQF7</accession>